<dbReference type="EMBL" id="RJQC01000001">
    <property type="protein sequence ID" value="RNM31759.1"/>
    <property type="molecule type" value="Genomic_DNA"/>
</dbReference>
<dbReference type="InterPro" id="IPR005793">
    <property type="entry name" value="Formyl_trans_C"/>
</dbReference>
<dbReference type="Proteomes" id="UP000276568">
    <property type="component" value="Unassembled WGS sequence"/>
</dbReference>
<dbReference type="InterPro" id="IPR005794">
    <property type="entry name" value="Fmt"/>
</dbReference>
<feature type="binding site" evidence="5">
    <location>
        <begin position="110"/>
        <end position="113"/>
    </location>
    <ligand>
        <name>(6S)-5,6,7,8-tetrahydrofolate</name>
        <dbReference type="ChEBI" id="CHEBI:57453"/>
    </ligand>
</feature>
<evidence type="ECO:0000259" key="6">
    <source>
        <dbReference type="Pfam" id="PF00551"/>
    </source>
</evidence>
<dbReference type="Gene3D" id="3.40.50.12230">
    <property type="match status" value="1"/>
</dbReference>
<protein>
    <recommendedName>
        <fullName evidence="2 5">Methionyl-tRNA formyltransferase</fullName>
        <ecNumber evidence="2 5">2.1.2.9</ecNumber>
    </recommendedName>
</protein>
<evidence type="ECO:0000256" key="2">
    <source>
        <dbReference type="ARBA" id="ARBA00012261"/>
    </source>
</evidence>
<name>A0A3N0I417_9FIRM</name>
<keyword evidence="3 5" id="KW-0808">Transferase</keyword>
<evidence type="ECO:0000256" key="4">
    <source>
        <dbReference type="ARBA" id="ARBA00022917"/>
    </source>
</evidence>
<comment type="catalytic activity">
    <reaction evidence="5">
        <text>L-methionyl-tRNA(fMet) + (6R)-10-formyltetrahydrofolate = N-formyl-L-methionyl-tRNA(fMet) + (6S)-5,6,7,8-tetrahydrofolate + H(+)</text>
        <dbReference type="Rhea" id="RHEA:24380"/>
        <dbReference type="Rhea" id="RHEA-COMP:9952"/>
        <dbReference type="Rhea" id="RHEA-COMP:9953"/>
        <dbReference type="ChEBI" id="CHEBI:15378"/>
        <dbReference type="ChEBI" id="CHEBI:57453"/>
        <dbReference type="ChEBI" id="CHEBI:78530"/>
        <dbReference type="ChEBI" id="CHEBI:78844"/>
        <dbReference type="ChEBI" id="CHEBI:195366"/>
        <dbReference type="EC" id="2.1.2.9"/>
    </reaction>
</comment>
<feature type="domain" description="Formyl transferase C-terminal" evidence="7">
    <location>
        <begin position="205"/>
        <end position="301"/>
    </location>
</feature>
<dbReference type="PANTHER" id="PTHR11138">
    <property type="entry name" value="METHIONYL-TRNA FORMYLTRANSFERASE"/>
    <property type="match status" value="1"/>
</dbReference>
<evidence type="ECO:0000313" key="8">
    <source>
        <dbReference type="EMBL" id="RNM31759.1"/>
    </source>
</evidence>
<proteinExistence type="inferred from homology"/>
<dbReference type="GO" id="GO:0005829">
    <property type="term" value="C:cytosol"/>
    <property type="evidence" value="ECO:0007669"/>
    <property type="project" value="TreeGrafter"/>
</dbReference>
<comment type="similarity">
    <text evidence="1 5">Belongs to the Fmt family.</text>
</comment>
<comment type="caution">
    <text evidence="8">The sequence shown here is derived from an EMBL/GenBank/DDBJ whole genome shotgun (WGS) entry which is preliminary data.</text>
</comment>
<dbReference type="HAMAP" id="MF_00182">
    <property type="entry name" value="Formyl_trans"/>
    <property type="match status" value="1"/>
</dbReference>
<evidence type="ECO:0000313" key="9">
    <source>
        <dbReference type="Proteomes" id="UP000276568"/>
    </source>
</evidence>
<dbReference type="OrthoDB" id="9802815at2"/>
<evidence type="ECO:0000256" key="3">
    <source>
        <dbReference type="ARBA" id="ARBA00022679"/>
    </source>
</evidence>
<dbReference type="EC" id="2.1.2.9" evidence="2 5"/>
<dbReference type="InterPro" id="IPR036477">
    <property type="entry name" value="Formyl_transf_N_sf"/>
</dbReference>
<keyword evidence="9" id="KW-1185">Reference proteome</keyword>
<dbReference type="AlphaFoldDB" id="A0A3N0I417"/>
<sequence length="311" mass="34551">MSKNQVLFMGTPQIAADVLQAMLDAKIEVAMVITQPDKRVGRKHVLQYSPVKELAIQYGIPCFQPYKIKEDFQPILDQHPDLIVTCAYGQIVPDEVLMAPTYGCVNLHGSLLPKYRGGAPIQRAVWDGETISGMSLMKMVSGLDAGPVFDTQMIEIQPEDTSTTIFEKMGKAAGQLLIKDFDRICSEHATYIKQDESQVTYAPIITKAEEHLDFHQEDTRIINQIRALSDHPGAYIYVGKKKLKLFQPTYKKGGAVHPLGTILGLQDDQYAIALHEGILLCGVCQMEGKPQMKAKDFYNGQGRNLVGKIAE</sequence>
<dbReference type="InterPro" id="IPR044135">
    <property type="entry name" value="Met-tRNA-FMT_C"/>
</dbReference>
<evidence type="ECO:0000259" key="7">
    <source>
        <dbReference type="Pfam" id="PF02911"/>
    </source>
</evidence>
<evidence type="ECO:0000256" key="1">
    <source>
        <dbReference type="ARBA" id="ARBA00010699"/>
    </source>
</evidence>
<dbReference type="Pfam" id="PF02911">
    <property type="entry name" value="Formyl_trans_C"/>
    <property type="match status" value="1"/>
</dbReference>
<evidence type="ECO:0000256" key="5">
    <source>
        <dbReference type="HAMAP-Rule" id="MF_00182"/>
    </source>
</evidence>
<dbReference type="CDD" id="cd08704">
    <property type="entry name" value="Met_tRNA_FMT_C"/>
    <property type="match status" value="1"/>
</dbReference>
<dbReference type="PANTHER" id="PTHR11138:SF5">
    <property type="entry name" value="METHIONYL-TRNA FORMYLTRANSFERASE, MITOCHONDRIAL"/>
    <property type="match status" value="1"/>
</dbReference>
<dbReference type="SUPFAM" id="SSF53328">
    <property type="entry name" value="Formyltransferase"/>
    <property type="match status" value="1"/>
</dbReference>
<gene>
    <name evidence="5" type="primary">fmt</name>
    <name evidence="8" type="ORF">EDX97_04180</name>
</gene>
<dbReference type="GO" id="GO:0004479">
    <property type="term" value="F:methionyl-tRNA formyltransferase activity"/>
    <property type="evidence" value="ECO:0007669"/>
    <property type="project" value="UniProtKB-UniRule"/>
</dbReference>
<dbReference type="SUPFAM" id="SSF50486">
    <property type="entry name" value="FMT C-terminal domain-like"/>
    <property type="match status" value="1"/>
</dbReference>
<dbReference type="InterPro" id="IPR041711">
    <property type="entry name" value="Met-tRNA-FMT_N"/>
</dbReference>
<feature type="domain" description="Formyl transferase N-terminal" evidence="6">
    <location>
        <begin position="6"/>
        <end position="178"/>
    </location>
</feature>
<dbReference type="RefSeq" id="WP_128519919.1">
    <property type="nucleotide sequence ID" value="NZ_CAUWBR010000017.1"/>
</dbReference>
<accession>A0A3N0I417</accession>
<dbReference type="CDD" id="cd08646">
    <property type="entry name" value="FMT_core_Met-tRNA-FMT_N"/>
    <property type="match status" value="1"/>
</dbReference>
<keyword evidence="4 5" id="KW-0648">Protein biosynthesis</keyword>
<dbReference type="InterPro" id="IPR002376">
    <property type="entry name" value="Formyl_transf_N"/>
</dbReference>
<dbReference type="Pfam" id="PF00551">
    <property type="entry name" value="Formyl_trans_N"/>
    <property type="match status" value="1"/>
</dbReference>
<dbReference type="NCBIfam" id="TIGR00460">
    <property type="entry name" value="fmt"/>
    <property type="match status" value="1"/>
</dbReference>
<organism evidence="8 9">
    <name type="scientific">Absicoccus porci</name>
    <dbReference type="NCBI Taxonomy" id="2486576"/>
    <lineage>
        <taxon>Bacteria</taxon>
        <taxon>Bacillati</taxon>
        <taxon>Bacillota</taxon>
        <taxon>Erysipelotrichia</taxon>
        <taxon>Erysipelotrichales</taxon>
        <taxon>Erysipelotrichaceae</taxon>
        <taxon>Absicoccus</taxon>
    </lineage>
</organism>
<dbReference type="InterPro" id="IPR011034">
    <property type="entry name" value="Formyl_transferase-like_C_sf"/>
</dbReference>
<reference evidence="8 9" key="1">
    <citation type="submission" date="2018-11" db="EMBL/GenBank/DDBJ databases">
        <title>Clostridium sp. nov., a member of the family Erysipelotrichaceae isolated from pig faeces.</title>
        <authorList>
            <person name="Chang Y.-H."/>
        </authorList>
    </citation>
    <scope>NUCLEOTIDE SEQUENCE [LARGE SCALE GENOMIC DNA]</scope>
    <source>
        <strain evidence="8 9">YH-panp20</strain>
    </source>
</reference>
<comment type="function">
    <text evidence="5">Attaches a formyl group to the free amino group of methionyl-tRNA(fMet). The formyl group appears to play a dual role in the initiator identity of N-formylmethionyl-tRNA by promoting its recognition by IF2 and preventing the misappropriation of this tRNA by the elongation apparatus.</text>
</comment>